<accession>S8A7X6</accession>
<dbReference type="Proteomes" id="UP000015100">
    <property type="component" value="Unassembled WGS sequence"/>
</dbReference>
<reference evidence="1 2" key="1">
    <citation type="journal article" date="2013" name="PLoS Genet.">
        <title>Genomic mechanisms accounting for the adaptation to parasitism in nematode-trapping fungi.</title>
        <authorList>
            <person name="Meerupati T."/>
            <person name="Andersson K.M."/>
            <person name="Friman E."/>
            <person name="Kumar D."/>
            <person name="Tunlid A."/>
            <person name="Ahren D."/>
        </authorList>
    </citation>
    <scope>NUCLEOTIDE SEQUENCE [LARGE SCALE GENOMIC DNA]</scope>
    <source>
        <strain evidence="1 2">CBS 200.50</strain>
    </source>
</reference>
<evidence type="ECO:0000313" key="2">
    <source>
        <dbReference type="Proteomes" id="UP000015100"/>
    </source>
</evidence>
<reference evidence="2" key="2">
    <citation type="submission" date="2013-04" db="EMBL/GenBank/DDBJ databases">
        <title>Genomic mechanisms accounting for the adaptation to parasitism in nematode-trapping fungi.</title>
        <authorList>
            <person name="Ahren D.G."/>
        </authorList>
    </citation>
    <scope>NUCLEOTIDE SEQUENCE [LARGE SCALE GENOMIC DNA]</scope>
    <source>
        <strain evidence="2">CBS 200.50</strain>
    </source>
</reference>
<organism evidence="1 2">
    <name type="scientific">Dactylellina haptotyla (strain CBS 200.50)</name>
    <name type="common">Nematode-trapping fungus</name>
    <name type="synonym">Monacrosporium haptotylum</name>
    <dbReference type="NCBI Taxonomy" id="1284197"/>
    <lineage>
        <taxon>Eukaryota</taxon>
        <taxon>Fungi</taxon>
        <taxon>Dikarya</taxon>
        <taxon>Ascomycota</taxon>
        <taxon>Pezizomycotina</taxon>
        <taxon>Orbiliomycetes</taxon>
        <taxon>Orbiliales</taxon>
        <taxon>Orbiliaceae</taxon>
        <taxon>Dactylellina</taxon>
    </lineage>
</organism>
<dbReference type="OrthoDB" id="5508233at2759"/>
<dbReference type="EMBL" id="AQGS01000690">
    <property type="protein sequence ID" value="EPS37226.1"/>
    <property type="molecule type" value="Genomic_DNA"/>
</dbReference>
<name>S8A7X6_DACHA</name>
<comment type="caution">
    <text evidence="1">The sequence shown here is derived from an EMBL/GenBank/DDBJ whole genome shotgun (WGS) entry which is preliminary data.</text>
</comment>
<evidence type="ECO:0000313" key="1">
    <source>
        <dbReference type="EMBL" id="EPS37226.1"/>
    </source>
</evidence>
<gene>
    <name evidence="1" type="ORF">H072_9115</name>
</gene>
<dbReference type="HOGENOM" id="CLU_903213_0_0_1"/>
<sequence>MSCLKAIAVPAFAADLNQDLWLGALPKGLKFDVKKVTVYTVGGCYINTIEGLNGFPRFTNKDGDCVNNGNSFKPDDPNDSNGKACTLSSNFSVSDFTKPIKLCTVKFRKVIANTPKEPGWMQIFFTISASGAQVADGFFKITPSIFYRAERPDYLNINLVWSGGGNLTHKTKVRPDIGGNLGKVFFNVLQDEDGKSLGASLVMHEELLDVFASYGIQALLEINKQLPSLVGAGELASIAKVGLKLVKVGMKLPGYVKKFDKTTQETIPNLVRKVRQIADKKGLGKRSIYFDLDDMYLYGNEPDYSYGF</sequence>
<proteinExistence type="predicted"/>
<protein>
    <submittedName>
        <fullName evidence="1">Uncharacterized protein</fullName>
    </submittedName>
</protein>
<keyword evidence="2" id="KW-1185">Reference proteome</keyword>
<dbReference type="AlphaFoldDB" id="S8A7X6"/>